<dbReference type="GO" id="GO:0006493">
    <property type="term" value="P:protein O-linked glycosylation"/>
    <property type="evidence" value="ECO:0007669"/>
    <property type="project" value="TreeGrafter"/>
</dbReference>
<dbReference type="PANTHER" id="PTHR11214">
    <property type="entry name" value="BETA-1,3-N-ACETYLGLUCOSAMINYLTRANSFERASE"/>
    <property type="match status" value="1"/>
</dbReference>
<evidence type="ECO:0000256" key="3">
    <source>
        <dbReference type="ARBA" id="ARBA00022676"/>
    </source>
</evidence>
<comment type="subcellular location">
    <subcellularLocation>
        <location evidence="1 11">Golgi apparatus membrane</location>
        <topology evidence="1 11">Single-pass type II membrane protein</topology>
    </subcellularLocation>
</comment>
<dbReference type="FunFam" id="3.90.550.50:FF:000001">
    <property type="entry name" value="Hexosyltransferase"/>
    <property type="match status" value="1"/>
</dbReference>
<keyword evidence="5" id="KW-0812">Transmembrane</keyword>
<evidence type="ECO:0000256" key="2">
    <source>
        <dbReference type="ARBA" id="ARBA00008661"/>
    </source>
</evidence>
<evidence type="ECO:0000256" key="8">
    <source>
        <dbReference type="ARBA" id="ARBA00023034"/>
    </source>
</evidence>
<proteinExistence type="inferred from homology"/>
<dbReference type="InterPro" id="IPR002659">
    <property type="entry name" value="Glyco_trans_31"/>
</dbReference>
<keyword evidence="4 12" id="KW-0808">Transferase</keyword>
<evidence type="ECO:0000256" key="4">
    <source>
        <dbReference type="ARBA" id="ARBA00022679"/>
    </source>
</evidence>
<evidence type="ECO:0000256" key="7">
    <source>
        <dbReference type="ARBA" id="ARBA00022989"/>
    </source>
</evidence>
<keyword evidence="9" id="KW-0472">Membrane</keyword>
<dbReference type="PANTHER" id="PTHR11214:SF376">
    <property type="entry name" value="HEXOSYLTRANSFERASE"/>
    <property type="match status" value="1"/>
</dbReference>
<keyword evidence="3 11" id="KW-0328">Glycosyltransferase</keyword>
<evidence type="ECO:0000256" key="11">
    <source>
        <dbReference type="RuleBase" id="RU363063"/>
    </source>
</evidence>
<dbReference type="EC" id="2.4.1.-" evidence="11"/>
<evidence type="ECO:0000313" key="12">
    <source>
        <dbReference type="EMBL" id="MBY11020.1"/>
    </source>
</evidence>
<protein>
    <recommendedName>
        <fullName evidence="11">Hexosyltransferase</fullName>
        <ecNumber evidence="11">2.4.1.-</ecNumber>
    </recommendedName>
</protein>
<dbReference type="AlphaFoldDB" id="A0A2R5LNB2"/>
<dbReference type="Pfam" id="PF01762">
    <property type="entry name" value="Galactosyl_T"/>
    <property type="match status" value="1"/>
</dbReference>
<dbReference type="GO" id="GO:0000139">
    <property type="term" value="C:Golgi membrane"/>
    <property type="evidence" value="ECO:0007669"/>
    <property type="project" value="UniProtKB-SubCell"/>
</dbReference>
<keyword evidence="10" id="KW-0325">Glycoprotein</keyword>
<keyword evidence="8 11" id="KW-0333">Golgi apparatus</keyword>
<dbReference type="Gene3D" id="3.90.550.50">
    <property type="match status" value="1"/>
</dbReference>
<accession>A0A2R5LNB2</accession>
<comment type="similarity">
    <text evidence="2 11">Belongs to the glycosyltransferase 31 family.</text>
</comment>
<dbReference type="GO" id="GO:0016758">
    <property type="term" value="F:hexosyltransferase activity"/>
    <property type="evidence" value="ECO:0007669"/>
    <property type="project" value="InterPro"/>
</dbReference>
<keyword evidence="7" id="KW-1133">Transmembrane helix</keyword>
<keyword evidence="6" id="KW-0735">Signal-anchor</keyword>
<evidence type="ECO:0000256" key="1">
    <source>
        <dbReference type="ARBA" id="ARBA00004323"/>
    </source>
</evidence>
<evidence type="ECO:0000256" key="5">
    <source>
        <dbReference type="ARBA" id="ARBA00022692"/>
    </source>
</evidence>
<name>A0A2R5LNB2_9ACAR</name>
<evidence type="ECO:0000256" key="9">
    <source>
        <dbReference type="ARBA" id="ARBA00023136"/>
    </source>
</evidence>
<evidence type="ECO:0000256" key="10">
    <source>
        <dbReference type="ARBA" id="ARBA00023180"/>
    </source>
</evidence>
<dbReference type="EMBL" id="GGLE01006894">
    <property type="protein sequence ID" value="MBY11020.1"/>
    <property type="molecule type" value="Transcribed_RNA"/>
</dbReference>
<organism evidence="12">
    <name type="scientific">Ornithodoros turicata</name>
    <dbReference type="NCBI Taxonomy" id="34597"/>
    <lineage>
        <taxon>Eukaryota</taxon>
        <taxon>Metazoa</taxon>
        <taxon>Ecdysozoa</taxon>
        <taxon>Arthropoda</taxon>
        <taxon>Chelicerata</taxon>
        <taxon>Arachnida</taxon>
        <taxon>Acari</taxon>
        <taxon>Parasitiformes</taxon>
        <taxon>Ixodida</taxon>
        <taxon>Ixodoidea</taxon>
        <taxon>Argasidae</taxon>
        <taxon>Ornithodorinae</taxon>
        <taxon>Ornithodoros</taxon>
    </lineage>
</organism>
<reference evidence="12" key="1">
    <citation type="submission" date="2018-03" db="EMBL/GenBank/DDBJ databases">
        <title>The relapsing fever spirochete Borrelia turicatae persists in the highly oxidative environment of its soft-bodied tick vector.</title>
        <authorList>
            <person name="Bourret T.J."/>
            <person name="Boyle W.K."/>
            <person name="Valenzuela J.G."/>
            <person name="Oliveira F."/>
            <person name="Lopez J.E."/>
        </authorList>
    </citation>
    <scope>NUCLEOTIDE SEQUENCE</scope>
    <source>
        <strain evidence="12">Kansas strain/isolate</strain>
        <tissue evidence="12">Salivary glands</tissue>
    </source>
</reference>
<sequence length="318" mass="37013">MFFKTCFLTGFIFVSTALLIFTVYNTVDEQNLVVRYDAPFYLDGWFTQEMCDRSKPLEVLFFVHTALEHSSRRNFYRETLQRNSKIGELLRFSLVFFVGQSNETATQAAVEEEAKKYGDVVIFPFLDTYRNLTYKFVYGLKWVNDHCRKSVKYVVKIDDDALVNIFVLVEYLRTNITHDTGSNSIHCLTWKRTRAVRNKHSKWFVTRREYPSTFYPTYCGGVGYILPSKILPRLLSASHQAPFLWIDDIYSTGILARVAKIGHVKIDTLYELFPNETGGGVRSDVAFTHLRTPQLVQERYKLWDELLRLNNFTNSSSG</sequence>
<evidence type="ECO:0000256" key="6">
    <source>
        <dbReference type="ARBA" id="ARBA00022968"/>
    </source>
</evidence>